<keyword evidence="1" id="KW-0560">Oxidoreductase</keyword>
<dbReference type="PANTHER" id="PTHR10366:SF814">
    <property type="entry name" value="NAD-DEPENDENT EPIMERASE_DEHYDRATASE DOMAIN-CONTAINING PROTEIN"/>
    <property type="match status" value="1"/>
</dbReference>
<dbReference type="EMBL" id="MU006327">
    <property type="protein sequence ID" value="KAF2847222.1"/>
    <property type="molecule type" value="Genomic_DNA"/>
</dbReference>
<reference evidence="4" key="1">
    <citation type="submission" date="2020-01" db="EMBL/GenBank/DDBJ databases">
        <authorList>
            <consortium name="DOE Joint Genome Institute"/>
            <person name="Haridas S."/>
            <person name="Albert R."/>
            <person name="Binder M."/>
            <person name="Bloem J."/>
            <person name="Labutti K."/>
            <person name="Salamov A."/>
            <person name="Andreopoulos B."/>
            <person name="Baker S.E."/>
            <person name="Barry K."/>
            <person name="Bills G."/>
            <person name="Bluhm B.H."/>
            <person name="Cannon C."/>
            <person name="Castanera R."/>
            <person name="Culley D.E."/>
            <person name="Daum C."/>
            <person name="Ezra D."/>
            <person name="Gonzalez J.B."/>
            <person name="Henrissat B."/>
            <person name="Kuo A."/>
            <person name="Liang C."/>
            <person name="Lipzen A."/>
            <person name="Lutzoni F."/>
            <person name="Magnuson J."/>
            <person name="Mondo S."/>
            <person name="Nolan M."/>
            <person name="Ohm R."/>
            <person name="Pangilinan J."/>
            <person name="Park H.-J."/>
            <person name="Ramirez L."/>
            <person name="Alfaro M."/>
            <person name="Sun H."/>
            <person name="Tritt A."/>
            <person name="Yoshinaga Y."/>
            <person name="Zwiers L.-H."/>
            <person name="Turgeon B.G."/>
            <person name="Goodwin S.B."/>
            <person name="Spatafora J.W."/>
            <person name="Crous P.W."/>
            <person name="Grigoriev I.V."/>
        </authorList>
    </citation>
    <scope>NUCLEOTIDE SEQUENCE</scope>
    <source>
        <strain evidence="4">IPT5</strain>
    </source>
</reference>
<dbReference type="GO" id="GO:0016616">
    <property type="term" value="F:oxidoreductase activity, acting on the CH-OH group of donors, NAD or NADP as acceptor"/>
    <property type="evidence" value="ECO:0007669"/>
    <property type="project" value="TreeGrafter"/>
</dbReference>
<dbReference type="InterPro" id="IPR036291">
    <property type="entry name" value="NAD(P)-bd_dom_sf"/>
</dbReference>
<evidence type="ECO:0000259" key="3">
    <source>
        <dbReference type="Pfam" id="PF01370"/>
    </source>
</evidence>
<evidence type="ECO:0000256" key="2">
    <source>
        <dbReference type="ARBA" id="ARBA00023445"/>
    </source>
</evidence>
<dbReference type="SUPFAM" id="SSF51735">
    <property type="entry name" value="NAD(P)-binding Rossmann-fold domains"/>
    <property type="match status" value="1"/>
</dbReference>
<comment type="similarity">
    <text evidence="2">Belongs to the NAD(P)-dependent epimerase/dehydratase family. Dihydroflavonol-4-reductase subfamily.</text>
</comment>
<dbReference type="PANTHER" id="PTHR10366">
    <property type="entry name" value="NAD DEPENDENT EPIMERASE/DEHYDRATASE"/>
    <property type="match status" value="1"/>
</dbReference>
<accession>A0A6A7AVZ1</accession>
<organism evidence="4 5">
    <name type="scientific">Plenodomus tracheiphilus IPT5</name>
    <dbReference type="NCBI Taxonomy" id="1408161"/>
    <lineage>
        <taxon>Eukaryota</taxon>
        <taxon>Fungi</taxon>
        <taxon>Dikarya</taxon>
        <taxon>Ascomycota</taxon>
        <taxon>Pezizomycotina</taxon>
        <taxon>Dothideomycetes</taxon>
        <taxon>Pleosporomycetidae</taxon>
        <taxon>Pleosporales</taxon>
        <taxon>Pleosporineae</taxon>
        <taxon>Leptosphaeriaceae</taxon>
        <taxon>Plenodomus</taxon>
    </lineage>
</organism>
<dbReference type="InterPro" id="IPR001509">
    <property type="entry name" value="Epimerase_deHydtase"/>
</dbReference>
<dbReference type="AlphaFoldDB" id="A0A6A7AVZ1"/>
<feature type="domain" description="NAD-dependent epimerase/dehydratase" evidence="3">
    <location>
        <begin position="6"/>
        <end position="201"/>
    </location>
</feature>
<name>A0A6A7AVZ1_9PLEO</name>
<gene>
    <name evidence="4" type="ORF">T440DRAFT_456619</name>
</gene>
<evidence type="ECO:0000256" key="1">
    <source>
        <dbReference type="ARBA" id="ARBA00023002"/>
    </source>
</evidence>
<dbReference type="Proteomes" id="UP000799423">
    <property type="component" value="Unassembled WGS sequence"/>
</dbReference>
<dbReference type="OrthoDB" id="2735536at2759"/>
<dbReference type="Gene3D" id="3.40.50.720">
    <property type="entry name" value="NAD(P)-binding Rossmann-like Domain"/>
    <property type="match status" value="1"/>
</dbReference>
<keyword evidence="5" id="KW-1185">Reference proteome</keyword>
<dbReference type="Pfam" id="PF01370">
    <property type="entry name" value="Epimerase"/>
    <property type="match status" value="1"/>
</dbReference>
<protein>
    <submittedName>
        <fullName evidence="4">NAD(P)-binding protein</fullName>
    </submittedName>
</protein>
<proteinExistence type="inferred from homology"/>
<evidence type="ECO:0000313" key="4">
    <source>
        <dbReference type="EMBL" id="KAF2847222.1"/>
    </source>
</evidence>
<evidence type="ECO:0000313" key="5">
    <source>
        <dbReference type="Proteomes" id="UP000799423"/>
    </source>
</evidence>
<sequence>MTQESVLLTGATGNVGAITLEHLINANHKVNAVIRKASAVTFFKSKFPDAINSGLLTFTVVPELTASGVFDEPSASATAIIHVATPLAGPGSDLVKDMIEPTWTIDKNILEAAKKSKTVKRVIICGSIVQTARLPDFYNPNNRISEENFNPITFEEAQNDPASAYLFAKTEAEHKTWSWIKTNQADFDVVMLLPALIVGRSPQPGYKPVENSLGGLSAVYTALLAGKDVQGVDSAFPFVL</sequence>
<dbReference type="InterPro" id="IPR050425">
    <property type="entry name" value="NAD(P)_dehydrat-like"/>
</dbReference>